<feature type="coiled-coil region" evidence="1">
    <location>
        <begin position="201"/>
        <end position="231"/>
    </location>
</feature>
<dbReference type="Pfam" id="PF13159">
    <property type="entry name" value="DUF3994"/>
    <property type="match status" value="1"/>
</dbReference>
<dbReference type="GeneID" id="67469915"/>
<evidence type="ECO:0000256" key="1">
    <source>
        <dbReference type="SAM" id="Coils"/>
    </source>
</evidence>
<sequence>MKVKRLVTLALPVMLLTGCTTETYGLTQAEFKQVDKEFKADKMIEDMKQLHYSDEEIEKQLRGALATIKSEKEEKKNKPDKKSEVKTQSYSREGKTETNKSGYDNDVEGYPTDKLDKSDREMVKLSEKEYPYRLFELLVDFQYDLKGIEKESELMVAEDELITYPTLDYINRARTVLDEFEKINPPKKYKEYQETIIPEVIGKSRKGLDRVEEAVRKYEEKRHNGTRLKEELEKGMNDITGAQSLYEPMFREFDHDYPDARKKALDKLRNEVVDSASRPSIEDDTEPKGGIVELSTSGKEFVGEWNSYRFEKYHVGFDFKEDGSYTMYDSEDKEIRKKNYLKGKWRFNAGENRIILSTDKIVEDGKSKSEDNLPPNATFMVTSFTNDSFGLQDERGSLIKAKKRK</sequence>
<protein>
    <recommendedName>
        <fullName evidence="3">DUF3994 domain-containing protein</fullName>
    </recommendedName>
</protein>
<accession>A0A1W6WY33</accession>
<evidence type="ECO:0000256" key="2">
    <source>
        <dbReference type="SAM" id="MobiDB-lite"/>
    </source>
</evidence>
<name>A0A1W6WY33_BACTU</name>
<keyword evidence="5" id="KW-1185">Reference proteome</keyword>
<evidence type="ECO:0000313" key="5">
    <source>
        <dbReference type="Proteomes" id="UP000194143"/>
    </source>
</evidence>
<feature type="compositionally biased region" description="Basic and acidic residues" evidence="2">
    <location>
        <begin position="69"/>
        <end position="85"/>
    </location>
</feature>
<proteinExistence type="predicted"/>
<geneLocation type="plasmid" evidence="4 5">
    <name>poh1</name>
</geneLocation>
<dbReference type="Proteomes" id="UP000194143">
    <property type="component" value="Plasmid poh1"/>
</dbReference>
<evidence type="ECO:0000313" key="4">
    <source>
        <dbReference type="EMBL" id="ARP61431.1"/>
    </source>
</evidence>
<feature type="domain" description="DUF3994" evidence="3">
    <location>
        <begin position="293"/>
        <end position="387"/>
    </location>
</feature>
<keyword evidence="4" id="KW-0614">Plasmid</keyword>
<keyword evidence="1" id="KW-0175">Coiled coil</keyword>
<feature type="region of interest" description="Disordered" evidence="2">
    <location>
        <begin position="68"/>
        <end position="115"/>
    </location>
</feature>
<dbReference type="InterPro" id="IPR025057">
    <property type="entry name" value="DUF3994"/>
</dbReference>
<reference evidence="4 5" key="1">
    <citation type="submission" date="2017-04" db="EMBL/GenBank/DDBJ databases">
        <title>Complete Genome Sequence of Bacillus thuringiensis type Strain ATCC 10792.</title>
        <authorList>
            <person name="Oh D.-H."/>
            <person name="Park B.-J."/>
            <person name="Shuai W."/>
            <person name="Chelliah R."/>
        </authorList>
    </citation>
    <scope>NUCLEOTIDE SEQUENCE [LARGE SCALE GENOMIC DNA]</scope>
    <source>
        <strain evidence="4 5">ATCC 10792</strain>
        <plasmid evidence="4 5">poh1</plasmid>
    </source>
</reference>
<evidence type="ECO:0000259" key="3">
    <source>
        <dbReference type="Pfam" id="PF13159"/>
    </source>
</evidence>
<dbReference type="EMBL" id="CP021062">
    <property type="protein sequence ID" value="ARP61431.1"/>
    <property type="molecule type" value="Genomic_DNA"/>
</dbReference>
<organism evidence="4 5">
    <name type="scientific">Bacillus thuringiensis</name>
    <dbReference type="NCBI Taxonomy" id="1428"/>
    <lineage>
        <taxon>Bacteria</taxon>
        <taxon>Bacillati</taxon>
        <taxon>Bacillota</taxon>
        <taxon>Bacilli</taxon>
        <taxon>Bacillales</taxon>
        <taxon>Bacillaceae</taxon>
        <taxon>Bacillus</taxon>
        <taxon>Bacillus cereus group</taxon>
    </lineage>
</organism>
<dbReference type="PROSITE" id="PS51257">
    <property type="entry name" value="PROKAR_LIPOPROTEIN"/>
    <property type="match status" value="1"/>
</dbReference>
<dbReference type="RefSeq" id="WP_000865438.1">
    <property type="nucleotide sequence ID" value="NZ_CP021062.1"/>
</dbReference>
<gene>
    <name evidence="4" type="ORF">CAB88_31000</name>
</gene>
<dbReference type="AlphaFoldDB" id="A0A1W6WY33"/>